<dbReference type="InterPro" id="IPR038765">
    <property type="entry name" value="Papain-like_cys_pep_sf"/>
</dbReference>
<feature type="compositionally biased region" description="Polar residues" evidence="1">
    <location>
        <begin position="327"/>
        <end position="337"/>
    </location>
</feature>
<gene>
    <name evidence="3" type="ORF">ECRASSUSDP1_LOCUS22763</name>
</gene>
<protein>
    <recommendedName>
        <fullName evidence="2">USP domain-containing protein</fullName>
    </recommendedName>
</protein>
<dbReference type="AlphaFoldDB" id="A0AAD1Y087"/>
<dbReference type="Gene3D" id="3.90.70.10">
    <property type="entry name" value="Cysteine proteinases"/>
    <property type="match status" value="1"/>
</dbReference>
<dbReference type="EMBL" id="CAMPGE010023359">
    <property type="protein sequence ID" value="CAI2381310.1"/>
    <property type="molecule type" value="Genomic_DNA"/>
</dbReference>
<feature type="compositionally biased region" description="Polar residues" evidence="1">
    <location>
        <begin position="586"/>
        <end position="595"/>
    </location>
</feature>
<feature type="compositionally biased region" description="Basic and acidic residues" evidence="1">
    <location>
        <begin position="238"/>
        <end position="259"/>
    </location>
</feature>
<feature type="compositionally biased region" description="Polar residues" evidence="1">
    <location>
        <begin position="130"/>
        <end position="151"/>
    </location>
</feature>
<evidence type="ECO:0000313" key="3">
    <source>
        <dbReference type="EMBL" id="CAI2381310.1"/>
    </source>
</evidence>
<sequence>MSENSNFSRNRKERGYYSTNKRSISSKATDLIQSNVRNIKNKTKTRGNERRKSNALPNQKYAKNCRSIGNKPESPHVKMSKRKTYLQSKTSLHEKKGMYDQAIRPRDINHIKYLYSAVTKHKNITERSSSKNNLRKQQCSLQQVNIPSYSKNKIKRKTKPKQKDSQTIQTKVCRRLYEEHKERQIRKEQRMKEKEREEREICKITKYRRKNRKRKEGQIKEEEAKFNDEMEKIEKEEQKLREEKERMQKEHQERVEILKHNSLSFEQESSNKETSKRKPSFVKKLENLKNIEKKTLSSLKQKTTQQIENKNPLPNPSTEPQILPPSSKAQPSIPKNLTSRPPSHPPTTTLRPTPSSRRSFGIKSQRISPIKQKEIHRRSVLDSIHEECTPKTIHRRKSLSRDSSKHEEEKVLGKKKHVRRKTAGQNPLGDSRSNALCNMLSSQKSSFEPTRTTQNLGYSLQNSLCETPTFKSKSSTRERMMKILEEEKKESKQTGFMNKSFLMKEKKRKSGLISYLKFDEDIILEEHTSEISYLECGLRGKVIPSYTPNIISDKYHLNSKENKQVASQCKINKNSTKQTDIRSKNITRSITTNQSTREETKEDDLFYRRQNTLESSKGPLSKTSSLSRASEAFKPLNKNIPIPCKGIKGSPMDCFYKASLQCVLSASSFTRSFLDANLSNSSKEIFKESTVTAKFTDFVNNYCNSSKNAVNAEDLRGCFIDDFPQSEQHDATQFILSLFEKLKEEQIVNAPVFKSSGHKSRQAAWKNYQKDHTSIIDKLFVGMNLDFYKCKECRDVSKIYQEFNYIPVYFEEDQKNYKINFKKICSTKESSKVFCNQCKSITKYIIKTKITKFPQYLLLSIQRSSTNNMDKRDELMKYEEKVSIDIGKGKTKYYSLISVICHIKGNNNSHYESYCKRGDTWRLFDDSIVKKVDYPHNKKNAYILLYESK</sequence>
<feature type="domain" description="USP" evidence="2">
    <location>
        <begin position="645"/>
        <end position="949"/>
    </location>
</feature>
<reference evidence="3" key="1">
    <citation type="submission" date="2023-07" db="EMBL/GenBank/DDBJ databases">
        <authorList>
            <consortium name="AG Swart"/>
            <person name="Singh M."/>
            <person name="Singh A."/>
            <person name="Seah K."/>
            <person name="Emmerich C."/>
        </authorList>
    </citation>
    <scope>NUCLEOTIDE SEQUENCE</scope>
    <source>
        <strain evidence="3">DP1</strain>
    </source>
</reference>
<feature type="region of interest" description="Disordered" evidence="1">
    <location>
        <begin position="586"/>
        <end position="608"/>
    </location>
</feature>
<dbReference type="CDD" id="cd02257">
    <property type="entry name" value="Peptidase_C19"/>
    <property type="match status" value="1"/>
</dbReference>
<accession>A0AAD1Y087</accession>
<feature type="compositionally biased region" description="Low complexity" evidence="1">
    <location>
        <begin position="338"/>
        <end position="359"/>
    </location>
</feature>
<dbReference type="InterPro" id="IPR050185">
    <property type="entry name" value="Ub_carboxyl-term_hydrolase"/>
</dbReference>
<evidence type="ECO:0000313" key="4">
    <source>
        <dbReference type="Proteomes" id="UP001295684"/>
    </source>
</evidence>
<dbReference type="Pfam" id="PF00443">
    <property type="entry name" value="UCH"/>
    <property type="match status" value="1"/>
</dbReference>
<dbReference type="PANTHER" id="PTHR21646">
    <property type="entry name" value="UBIQUITIN CARBOXYL-TERMINAL HYDROLASE"/>
    <property type="match status" value="1"/>
</dbReference>
<feature type="compositionally biased region" description="Basic and acidic residues" evidence="1">
    <location>
        <begin position="399"/>
        <end position="412"/>
    </location>
</feature>
<proteinExistence type="predicted"/>
<evidence type="ECO:0000256" key="1">
    <source>
        <dbReference type="SAM" id="MobiDB-lite"/>
    </source>
</evidence>
<feature type="compositionally biased region" description="Basic and acidic residues" evidence="1">
    <location>
        <begin position="596"/>
        <end position="607"/>
    </location>
</feature>
<dbReference type="Proteomes" id="UP001295684">
    <property type="component" value="Unassembled WGS sequence"/>
</dbReference>
<dbReference type="GO" id="GO:0016579">
    <property type="term" value="P:protein deubiquitination"/>
    <property type="evidence" value="ECO:0007669"/>
    <property type="project" value="InterPro"/>
</dbReference>
<dbReference type="InterPro" id="IPR028889">
    <property type="entry name" value="USP"/>
</dbReference>
<organism evidence="3 4">
    <name type="scientific">Euplotes crassus</name>
    <dbReference type="NCBI Taxonomy" id="5936"/>
    <lineage>
        <taxon>Eukaryota</taxon>
        <taxon>Sar</taxon>
        <taxon>Alveolata</taxon>
        <taxon>Ciliophora</taxon>
        <taxon>Intramacronucleata</taxon>
        <taxon>Spirotrichea</taxon>
        <taxon>Hypotrichia</taxon>
        <taxon>Euplotida</taxon>
        <taxon>Euplotidae</taxon>
        <taxon>Moneuplotes</taxon>
    </lineage>
</organism>
<evidence type="ECO:0000259" key="2">
    <source>
        <dbReference type="PROSITE" id="PS50235"/>
    </source>
</evidence>
<feature type="region of interest" description="Disordered" evidence="1">
    <location>
        <begin position="1"/>
        <end position="59"/>
    </location>
</feature>
<dbReference type="GO" id="GO:0004843">
    <property type="term" value="F:cysteine-type deubiquitinase activity"/>
    <property type="evidence" value="ECO:0007669"/>
    <property type="project" value="InterPro"/>
</dbReference>
<feature type="compositionally biased region" description="Basic residues" evidence="1">
    <location>
        <begin position="413"/>
        <end position="422"/>
    </location>
</feature>
<comment type="caution">
    <text evidence="3">The sequence shown here is derived from an EMBL/GenBank/DDBJ whole genome shotgun (WGS) entry which is preliminary data.</text>
</comment>
<keyword evidence="4" id="KW-1185">Reference proteome</keyword>
<feature type="region of interest" description="Disordered" evidence="1">
    <location>
        <begin position="124"/>
        <end position="170"/>
    </location>
</feature>
<feature type="compositionally biased region" description="Low complexity" evidence="1">
    <location>
        <begin position="296"/>
        <end position="306"/>
    </location>
</feature>
<name>A0AAD1Y087_EUPCR</name>
<dbReference type="InterPro" id="IPR001394">
    <property type="entry name" value="Peptidase_C19_UCH"/>
</dbReference>
<dbReference type="SUPFAM" id="SSF54001">
    <property type="entry name" value="Cysteine proteinases"/>
    <property type="match status" value="1"/>
</dbReference>
<dbReference type="PROSITE" id="PS50235">
    <property type="entry name" value="USP_3"/>
    <property type="match status" value="1"/>
</dbReference>
<feature type="region of interest" description="Disordered" evidence="1">
    <location>
        <begin position="238"/>
        <end position="434"/>
    </location>
</feature>
<feature type="compositionally biased region" description="Basic and acidic residues" evidence="1">
    <location>
        <begin position="371"/>
        <end position="389"/>
    </location>
</feature>
<feature type="compositionally biased region" description="Basic and acidic residues" evidence="1">
    <location>
        <begin position="283"/>
        <end position="295"/>
    </location>
</feature>
<feature type="compositionally biased region" description="Polar residues" evidence="1">
    <location>
        <begin position="17"/>
        <end position="38"/>
    </location>
</feature>